<dbReference type="RefSeq" id="WP_189695093.1">
    <property type="nucleotide sequence ID" value="NZ_BNCM01000017.1"/>
</dbReference>
<dbReference type="Gene3D" id="3.40.50.720">
    <property type="entry name" value="NAD(P)-binding Rossmann-like Domain"/>
    <property type="match status" value="1"/>
</dbReference>
<dbReference type="Proteomes" id="UP000639051">
    <property type="component" value="Unassembled WGS sequence"/>
</dbReference>
<dbReference type="EMBL" id="JAERRC010000002">
    <property type="protein sequence ID" value="MBL0703999.1"/>
    <property type="molecule type" value="Genomic_DNA"/>
</dbReference>
<dbReference type="PANTHER" id="PTHR42760:SF5">
    <property type="entry name" value="2-DEHYDRO-3-DEOXY-D-GLUCONATE 5-DEHYDROGENASE"/>
    <property type="match status" value="1"/>
</dbReference>
<dbReference type="Pfam" id="PF13561">
    <property type="entry name" value="adh_short_C2"/>
    <property type="match status" value="1"/>
</dbReference>
<dbReference type="PRINTS" id="PR00080">
    <property type="entry name" value="SDRFAMILY"/>
</dbReference>
<organism evidence="3 4">
    <name type="scientific">Sinomonas cellulolyticus</name>
    <dbReference type="NCBI Taxonomy" id="2801916"/>
    <lineage>
        <taxon>Bacteria</taxon>
        <taxon>Bacillati</taxon>
        <taxon>Actinomycetota</taxon>
        <taxon>Actinomycetes</taxon>
        <taxon>Micrococcales</taxon>
        <taxon>Micrococcaceae</taxon>
        <taxon>Sinomonas</taxon>
    </lineage>
</organism>
<dbReference type="PROSITE" id="PS00061">
    <property type="entry name" value="ADH_SHORT"/>
    <property type="match status" value="1"/>
</dbReference>
<protein>
    <submittedName>
        <fullName evidence="3">SDR family oxidoreductase</fullName>
    </submittedName>
</protein>
<dbReference type="PRINTS" id="PR00081">
    <property type="entry name" value="GDHRDH"/>
</dbReference>
<proteinExistence type="inferred from homology"/>
<dbReference type="InterPro" id="IPR036291">
    <property type="entry name" value="NAD(P)-bd_dom_sf"/>
</dbReference>
<keyword evidence="4" id="KW-1185">Reference proteome</keyword>
<reference evidence="3 4" key="1">
    <citation type="submission" date="2021-01" db="EMBL/GenBank/DDBJ databases">
        <title>Genome public.</title>
        <authorList>
            <person name="Liu C."/>
            <person name="Sun Q."/>
        </authorList>
    </citation>
    <scope>NUCLEOTIDE SEQUENCE [LARGE SCALE GENOMIC DNA]</scope>
    <source>
        <strain evidence="3 4">JC656</strain>
    </source>
</reference>
<sequence length="244" mass="25442">MSNFTVDLTGKTAVVTGASGGIGGAIAQALLDAGTRVIALQRRTTCDLSGNIEVVPVDLADPADTLRAANAVASEEQVDILVNNAGISLRHAFEDFPLDDWATVLQVDLTAVMQLCQVFGRQMLVRGEGKIVNIASMLAFNGGYTAAAYSAAKGGVVQLTKSLCHEWARHGVNVNAIAPGYFNTELNAPVMGDTDRIAQITARIPSGNWGETTDIAKAALFLVSDAAAYIHGVTLPVDGGFLAV</sequence>
<dbReference type="InterPro" id="IPR002347">
    <property type="entry name" value="SDR_fam"/>
</dbReference>
<evidence type="ECO:0000256" key="2">
    <source>
        <dbReference type="ARBA" id="ARBA00023002"/>
    </source>
</evidence>
<evidence type="ECO:0000256" key="1">
    <source>
        <dbReference type="ARBA" id="ARBA00006484"/>
    </source>
</evidence>
<evidence type="ECO:0000313" key="4">
    <source>
        <dbReference type="Proteomes" id="UP000639051"/>
    </source>
</evidence>
<gene>
    <name evidence="3" type="ORF">JJE72_00580</name>
</gene>
<dbReference type="InterPro" id="IPR020904">
    <property type="entry name" value="Sc_DH/Rdtase_CS"/>
</dbReference>
<name>A0ABS1JXB6_9MICC</name>
<dbReference type="SUPFAM" id="SSF51735">
    <property type="entry name" value="NAD(P)-binding Rossmann-fold domains"/>
    <property type="match status" value="1"/>
</dbReference>
<evidence type="ECO:0000313" key="3">
    <source>
        <dbReference type="EMBL" id="MBL0703999.1"/>
    </source>
</evidence>
<comment type="caution">
    <text evidence="3">The sequence shown here is derived from an EMBL/GenBank/DDBJ whole genome shotgun (WGS) entry which is preliminary data.</text>
</comment>
<dbReference type="PANTHER" id="PTHR42760">
    <property type="entry name" value="SHORT-CHAIN DEHYDROGENASES/REDUCTASES FAMILY MEMBER"/>
    <property type="match status" value="1"/>
</dbReference>
<accession>A0ABS1JXB6</accession>
<keyword evidence="2" id="KW-0560">Oxidoreductase</keyword>
<comment type="similarity">
    <text evidence="1">Belongs to the short-chain dehydrogenases/reductases (SDR) family.</text>
</comment>